<reference evidence="1 2" key="1">
    <citation type="journal article" date="2018" name="Sci. Rep.">
        <title>Rhizobium tumorigenes sp. nov., a novel plant tumorigenic bacterium isolated from cane gall tumors on thornless blackberry.</title>
        <authorList>
            <person name="Kuzmanovi N."/>
            <person name="Smalla K."/>
            <person name="Gronow S."/>
            <person name="PuBawska J."/>
        </authorList>
    </citation>
    <scope>NUCLEOTIDE SEQUENCE [LARGE SCALE GENOMIC DNA]</scope>
    <source>
        <strain evidence="1 2">CCBAU 85046</strain>
    </source>
</reference>
<evidence type="ECO:0008006" key="3">
    <source>
        <dbReference type="Google" id="ProtNLM"/>
    </source>
</evidence>
<dbReference type="Proteomes" id="UP000248925">
    <property type="component" value="Unassembled WGS sequence"/>
</dbReference>
<dbReference type="InterPro" id="IPR052552">
    <property type="entry name" value="YeaO-like"/>
</dbReference>
<evidence type="ECO:0000313" key="1">
    <source>
        <dbReference type="EMBL" id="PZM15811.1"/>
    </source>
</evidence>
<comment type="caution">
    <text evidence="1">The sequence shown here is derived from an EMBL/GenBank/DDBJ whole genome shotgun (WGS) entry which is preliminary data.</text>
</comment>
<dbReference type="PANTHER" id="PTHR36849:SF1">
    <property type="entry name" value="CYTOPLASMIC PROTEIN"/>
    <property type="match status" value="1"/>
</dbReference>
<dbReference type="EMBL" id="PCDP01000011">
    <property type="protein sequence ID" value="PZM15811.1"/>
    <property type="molecule type" value="Genomic_DNA"/>
</dbReference>
<gene>
    <name evidence="1" type="ORF">CPY51_05780</name>
</gene>
<name>A0A2W4CWH5_9HYPH</name>
<keyword evidence="2" id="KW-1185">Reference proteome</keyword>
<dbReference type="Pfam" id="PF22752">
    <property type="entry name" value="DUF488-N3i"/>
    <property type="match status" value="1"/>
</dbReference>
<proteinExistence type="predicted"/>
<protein>
    <recommendedName>
        <fullName evidence="3">MarR family transcriptional regulator</fullName>
    </recommendedName>
</protein>
<organism evidence="1 2">
    <name type="scientific">Rhizobium tubonense</name>
    <dbReference type="NCBI Taxonomy" id="484088"/>
    <lineage>
        <taxon>Bacteria</taxon>
        <taxon>Pseudomonadati</taxon>
        <taxon>Pseudomonadota</taxon>
        <taxon>Alphaproteobacteria</taxon>
        <taxon>Hyphomicrobiales</taxon>
        <taxon>Rhizobiaceae</taxon>
        <taxon>Rhizobium/Agrobacterium group</taxon>
        <taxon>Rhizobium</taxon>
    </lineage>
</organism>
<dbReference type="OrthoDB" id="9790745at2"/>
<evidence type="ECO:0000313" key="2">
    <source>
        <dbReference type="Proteomes" id="UP000248925"/>
    </source>
</evidence>
<sequence length="115" mass="13371">MPFKIKRIYEQSAESDGIRVLVDRLWPRGLTKKDARIDVWMKEIAPSPGLRKWFAHRVDRWEEFAVRYTSELRLNPAVDNLRTLGSKSIVSLLYAAHDDEHNHAIVLKSVISSEE</sequence>
<accession>A0A2W4CWH5</accession>
<dbReference type="AlphaFoldDB" id="A0A2W4CWH5"/>
<dbReference type="PANTHER" id="PTHR36849">
    <property type="entry name" value="CYTOPLASMIC PROTEIN-RELATED"/>
    <property type="match status" value="1"/>
</dbReference>